<accession>A0AAN9A1L8</accession>
<dbReference type="AlphaFoldDB" id="A0AAN9A1L8"/>
<keyword evidence="3" id="KW-1185">Reference proteome</keyword>
<comment type="caution">
    <text evidence="2">The sequence shown here is derived from an EMBL/GenBank/DDBJ whole genome shotgun (WGS) entry which is preliminary data.</text>
</comment>
<evidence type="ECO:0000313" key="2">
    <source>
        <dbReference type="EMBL" id="KAK7066382.1"/>
    </source>
</evidence>
<proteinExistence type="predicted"/>
<dbReference type="Proteomes" id="UP001381693">
    <property type="component" value="Unassembled WGS sequence"/>
</dbReference>
<protein>
    <submittedName>
        <fullName evidence="2">Uncharacterized protein</fullName>
    </submittedName>
</protein>
<name>A0AAN9A1L8_HALRR</name>
<feature type="signal peptide" evidence="1">
    <location>
        <begin position="1"/>
        <end position="22"/>
    </location>
</feature>
<feature type="non-terminal residue" evidence="2">
    <location>
        <position position="1"/>
    </location>
</feature>
<evidence type="ECO:0000256" key="1">
    <source>
        <dbReference type="SAM" id="SignalP"/>
    </source>
</evidence>
<evidence type="ECO:0000313" key="3">
    <source>
        <dbReference type="Proteomes" id="UP001381693"/>
    </source>
</evidence>
<reference evidence="2 3" key="1">
    <citation type="submission" date="2023-11" db="EMBL/GenBank/DDBJ databases">
        <title>Halocaridina rubra genome assembly.</title>
        <authorList>
            <person name="Smith C."/>
        </authorList>
    </citation>
    <scope>NUCLEOTIDE SEQUENCE [LARGE SCALE GENOMIC DNA]</scope>
    <source>
        <strain evidence="2">EP-1</strain>
        <tissue evidence="2">Whole</tissue>
    </source>
</reference>
<feature type="chain" id="PRO_5042982976" evidence="1">
    <location>
        <begin position="23"/>
        <end position="62"/>
    </location>
</feature>
<organism evidence="2 3">
    <name type="scientific">Halocaridina rubra</name>
    <name type="common">Hawaiian red shrimp</name>
    <dbReference type="NCBI Taxonomy" id="373956"/>
    <lineage>
        <taxon>Eukaryota</taxon>
        <taxon>Metazoa</taxon>
        <taxon>Ecdysozoa</taxon>
        <taxon>Arthropoda</taxon>
        <taxon>Crustacea</taxon>
        <taxon>Multicrustacea</taxon>
        <taxon>Malacostraca</taxon>
        <taxon>Eumalacostraca</taxon>
        <taxon>Eucarida</taxon>
        <taxon>Decapoda</taxon>
        <taxon>Pleocyemata</taxon>
        <taxon>Caridea</taxon>
        <taxon>Atyoidea</taxon>
        <taxon>Atyidae</taxon>
        <taxon>Halocaridina</taxon>
    </lineage>
</organism>
<gene>
    <name evidence="2" type="ORF">SK128_028053</name>
</gene>
<keyword evidence="1" id="KW-0732">Signal</keyword>
<sequence length="62" mass="7293">FQAMKSWRVLCLWTFLLTATHLLLKMKSQNTLENDQELESSLWGVQPIGRYPNTVKQRARSK</sequence>
<dbReference type="EMBL" id="JAXCGZ010019235">
    <property type="protein sequence ID" value="KAK7066382.1"/>
    <property type="molecule type" value="Genomic_DNA"/>
</dbReference>